<gene>
    <name evidence="2" type="ORF">CK500_07460</name>
</gene>
<dbReference type="EMBL" id="NSKC01000003">
    <property type="protein sequence ID" value="PAU84257.1"/>
    <property type="molecule type" value="Genomic_DNA"/>
</dbReference>
<feature type="compositionally biased region" description="Basic and acidic residues" evidence="1">
    <location>
        <begin position="173"/>
        <end position="191"/>
    </location>
</feature>
<dbReference type="AlphaFoldDB" id="A0A2A2FHV1"/>
<dbReference type="Proteomes" id="UP000218083">
    <property type="component" value="Unassembled WGS sequence"/>
</dbReference>
<keyword evidence="3" id="KW-1185">Reference proteome</keyword>
<comment type="caution">
    <text evidence="2">The sequence shown here is derived from an EMBL/GenBank/DDBJ whole genome shotgun (WGS) entry which is preliminary data.</text>
</comment>
<organism evidence="2 3">
    <name type="scientific">Halorubrum salipaludis</name>
    <dbReference type="NCBI Taxonomy" id="2032630"/>
    <lineage>
        <taxon>Archaea</taxon>
        <taxon>Methanobacteriati</taxon>
        <taxon>Methanobacteriota</taxon>
        <taxon>Stenosarchaea group</taxon>
        <taxon>Halobacteria</taxon>
        <taxon>Halobacteriales</taxon>
        <taxon>Haloferacaceae</taxon>
        <taxon>Halorubrum</taxon>
    </lineage>
</organism>
<feature type="region of interest" description="Disordered" evidence="1">
    <location>
        <begin position="76"/>
        <end position="100"/>
    </location>
</feature>
<protein>
    <submittedName>
        <fullName evidence="2">Uncharacterized protein</fullName>
    </submittedName>
</protein>
<evidence type="ECO:0000256" key="1">
    <source>
        <dbReference type="SAM" id="MobiDB-lite"/>
    </source>
</evidence>
<sequence length="268" mass="30110">MPQASDVVDELSRVDEIAFPEFTHKLISDTFDATVSSMIRQQEAYADLLEQVSASIEQFEADNVSEEEVDHWIQANGPMEDGESTIGTPEEPGELDEEAASRMEPKLRDPMEDLEVSSLPTGSLEPGDVRQIRRLVRRKISRPRQEALEELVEQGIVRVVLDDGTIETRLKFEARGRESDTETESQRERTRSGFSGSGRLLTSIVGVGIGGGYQSIDVSTQRERRERDVEVEGEIFGRVELNLRGDYQPLRVPETRPEEGETEVPPPR</sequence>
<accession>A0A2A2FHV1</accession>
<evidence type="ECO:0000313" key="3">
    <source>
        <dbReference type="Proteomes" id="UP000218083"/>
    </source>
</evidence>
<proteinExistence type="predicted"/>
<feature type="region of interest" description="Disordered" evidence="1">
    <location>
        <begin position="246"/>
        <end position="268"/>
    </location>
</feature>
<name>A0A2A2FHV1_9EURY</name>
<feature type="region of interest" description="Disordered" evidence="1">
    <location>
        <begin position="173"/>
        <end position="197"/>
    </location>
</feature>
<evidence type="ECO:0000313" key="2">
    <source>
        <dbReference type="EMBL" id="PAU84257.1"/>
    </source>
</evidence>
<reference evidence="2 3" key="1">
    <citation type="submission" date="2017-08" db="EMBL/GenBank/DDBJ databases">
        <title>The strain WRN001 was isolated from Binhai saline alkaline soil, Tianjin, China.</title>
        <authorList>
            <person name="Liu D."/>
            <person name="Zhang G."/>
        </authorList>
    </citation>
    <scope>NUCLEOTIDE SEQUENCE [LARGE SCALE GENOMIC DNA]</scope>
    <source>
        <strain evidence="2 3">WN019</strain>
    </source>
</reference>
<dbReference type="RefSeq" id="WP_095636608.1">
    <property type="nucleotide sequence ID" value="NZ_NSKC01000003.1"/>
</dbReference>
<dbReference type="OrthoDB" id="386828at2157"/>